<evidence type="ECO:0000256" key="1">
    <source>
        <dbReference type="SAM" id="MobiDB-lite"/>
    </source>
</evidence>
<feature type="region of interest" description="Disordered" evidence="1">
    <location>
        <begin position="1"/>
        <end position="73"/>
    </location>
</feature>
<feature type="compositionally biased region" description="Polar residues" evidence="1">
    <location>
        <begin position="133"/>
        <end position="147"/>
    </location>
</feature>
<feature type="compositionally biased region" description="Polar residues" evidence="1">
    <location>
        <begin position="20"/>
        <end position="31"/>
    </location>
</feature>
<name>A0A6G1H5P3_9PEZI</name>
<feature type="compositionally biased region" description="Polar residues" evidence="1">
    <location>
        <begin position="250"/>
        <end position="259"/>
    </location>
</feature>
<dbReference type="AlphaFoldDB" id="A0A6G1H5P3"/>
<keyword evidence="3" id="KW-1185">Reference proteome</keyword>
<proteinExistence type="predicted"/>
<evidence type="ECO:0000313" key="3">
    <source>
        <dbReference type="Proteomes" id="UP000800041"/>
    </source>
</evidence>
<reference evidence="2" key="1">
    <citation type="journal article" date="2020" name="Stud. Mycol.">
        <title>101 Dothideomycetes genomes: a test case for predicting lifestyles and emergence of pathogens.</title>
        <authorList>
            <person name="Haridas S."/>
            <person name="Albert R."/>
            <person name="Binder M."/>
            <person name="Bloem J."/>
            <person name="Labutti K."/>
            <person name="Salamov A."/>
            <person name="Andreopoulos B."/>
            <person name="Baker S."/>
            <person name="Barry K."/>
            <person name="Bills G."/>
            <person name="Bluhm B."/>
            <person name="Cannon C."/>
            <person name="Castanera R."/>
            <person name="Culley D."/>
            <person name="Daum C."/>
            <person name="Ezra D."/>
            <person name="Gonzalez J."/>
            <person name="Henrissat B."/>
            <person name="Kuo A."/>
            <person name="Liang C."/>
            <person name="Lipzen A."/>
            <person name="Lutzoni F."/>
            <person name="Magnuson J."/>
            <person name="Mondo S."/>
            <person name="Nolan M."/>
            <person name="Ohm R."/>
            <person name="Pangilinan J."/>
            <person name="Park H.-J."/>
            <person name="Ramirez L."/>
            <person name="Alfaro M."/>
            <person name="Sun H."/>
            <person name="Tritt A."/>
            <person name="Yoshinaga Y."/>
            <person name="Zwiers L.-H."/>
            <person name="Turgeon B."/>
            <person name="Goodwin S."/>
            <person name="Spatafora J."/>
            <person name="Crous P."/>
            <person name="Grigoriev I."/>
        </authorList>
    </citation>
    <scope>NUCLEOTIDE SEQUENCE</scope>
    <source>
        <strain evidence="2">CBS 113979</strain>
    </source>
</reference>
<dbReference type="OrthoDB" id="5377213at2759"/>
<feature type="region of interest" description="Disordered" evidence="1">
    <location>
        <begin position="116"/>
        <end position="188"/>
    </location>
</feature>
<dbReference type="Proteomes" id="UP000800041">
    <property type="component" value="Unassembled WGS sequence"/>
</dbReference>
<feature type="compositionally biased region" description="Basic and acidic residues" evidence="1">
    <location>
        <begin position="292"/>
        <end position="337"/>
    </location>
</feature>
<feature type="compositionally biased region" description="Polar residues" evidence="1">
    <location>
        <begin position="1"/>
        <end position="12"/>
    </location>
</feature>
<feature type="compositionally biased region" description="Polar residues" evidence="1">
    <location>
        <begin position="220"/>
        <end position="242"/>
    </location>
</feature>
<gene>
    <name evidence="2" type="ORF">K402DRAFT_25824</name>
</gene>
<sequence>MASVRSTSTSTHGRFHKRGQTSPYVPTANTQPLPPSRGHSSFEQRRLDPLRSVPDEEAWEGSPQPGAAPGASLKIKPYLRKLSTKESGSNIGIDLSRPAAENEKIAGLGIYDTTSGARSASDVTFARTKHNRSTSNTSQFSTASSMQRMPYAHPMRQTPRPYTPPMPKSYTTSVIGRESEDVDNIMSDDEFRLRQQLFDASRRSDSISSMPAAPPPLHLNTANSYTRLAPTASQTSLHSSSRPRGDTLRSIETLSPSSRTSMDKAFNFVRSRDEPPVDPADRAASIRAARQAYREREEAKDRKAEKELMKQQEKDHAKKSREEERQRRKSSVDENRRQRSRTISNEKVQGVGGREYAHHTNTHTRALPIHRPTLSPSRRAALYNDTDSNHQGLKKRWLAFVAWFKTRVIRISRKMNLAS</sequence>
<feature type="region of interest" description="Disordered" evidence="1">
    <location>
        <begin position="201"/>
        <end position="259"/>
    </location>
</feature>
<evidence type="ECO:0000313" key="2">
    <source>
        <dbReference type="EMBL" id="KAF1988541.1"/>
    </source>
</evidence>
<accession>A0A6G1H5P3</accession>
<feature type="compositionally biased region" description="Basic and acidic residues" evidence="1">
    <location>
        <begin position="40"/>
        <end position="49"/>
    </location>
</feature>
<dbReference type="EMBL" id="ML977148">
    <property type="protein sequence ID" value="KAF1988541.1"/>
    <property type="molecule type" value="Genomic_DNA"/>
</dbReference>
<protein>
    <submittedName>
        <fullName evidence="2">Uncharacterized protein</fullName>
    </submittedName>
</protein>
<feature type="region of interest" description="Disordered" evidence="1">
    <location>
        <begin position="289"/>
        <end position="351"/>
    </location>
</feature>
<organism evidence="2 3">
    <name type="scientific">Aulographum hederae CBS 113979</name>
    <dbReference type="NCBI Taxonomy" id="1176131"/>
    <lineage>
        <taxon>Eukaryota</taxon>
        <taxon>Fungi</taxon>
        <taxon>Dikarya</taxon>
        <taxon>Ascomycota</taxon>
        <taxon>Pezizomycotina</taxon>
        <taxon>Dothideomycetes</taxon>
        <taxon>Pleosporomycetidae</taxon>
        <taxon>Aulographales</taxon>
        <taxon>Aulographaceae</taxon>
    </lineage>
</organism>